<dbReference type="EMBL" id="VDCV01000001">
    <property type="protein sequence ID" value="KAB5573573.1"/>
    <property type="molecule type" value="Genomic_DNA"/>
</dbReference>
<keyword evidence="2" id="KW-1185">Reference proteome</keyword>
<dbReference type="Proteomes" id="UP000326939">
    <property type="component" value="Chromosome 1"/>
</dbReference>
<comment type="caution">
    <text evidence="1">The sequence shown here is derived from an EMBL/GenBank/DDBJ whole genome shotgun (WGS) entry which is preliminary data.</text>
</comment>
<sequence length="72" mass="7916">MKSLVSQRFGKRLSSLASVIPLLASLQGTNYLTSTIIRSLHGRGPVCCSVRSHIENSLDLTHHQLPDCCLVR</sequence>
<name>A0A5N5P3M1_9ROSI</name>
<dbReference type="AlphaFoldDB" id="A0A5N5P3M1"/>
<evidence type="ECO:0000313" key="2">
    <source>
        <dbReference type="Proteomes" id="UP000326939"/>
    </source>
</evidence>
<proteinExistence type="predicted"/>
<organism evidence="1 2">
    <name type="scientific">Salix brachista</name>
    <dbReference type="NCBI Taxonomy" id="2182728"/>
    <lineage>
        <taxon>Eukaryota</taxon>
        <taxon>Viridiplantae</taxon>
        <taxon>Streptophyta</taxon>
        <taxon>Embryophyta</taxon>
        <taxon>Tracheophyta</taxon>
        <taxon>Spermatophyta</taxon>
        <taxon>Magnoliopsida</taxon>
        <taxon>eudicotyledons</taxon>
        <taxon>Gunneridae</taxon>
        <taxon>Pentapetalae</taxon>
        <taxon>rosids</taxon>
        <taxon>fabids</taxon>
        <taxon>Malpighiales</taxon>
        <taxon>Salicaceae</taxon>
        <taxon>Saliceae</taxon>
        <taxon>Salix</taxon>
    </lineage>
</organism>
<reference evidence="2" key="1">
    <citation type="journal article" date="2019" name="Gigascience">
        <title>De novo genome assembly of the endangered Acer yangbiense, a plant species with extremely small populations endemic to Yunnan Province, China.</title>
        <authorList>
            <person name="Yang J."/>
            <person name="Wariss H.M."/>
            <person name="Tao L."/>
            <person name="Zhang R."/>
            <person name="Yun Q."/>
            <person name="Hollingsworth P."/>
            <person name="Dao Z."/>
            <person name="Luo G."/>
            <person name="Guo H."/>
            <person name="Ma Y."/>
            <person name="Sun W."/>
        </authorList>
    </citation>
    <scope>NUCLEOTIDE SEQUENCE [LARGE SCALE GENOMIC DNA]</scope>
    <source>
        <strain evidence="2">cv. br00</strain>
    </source>
</reference>
<accession>A0A5N5P3M1</accession>
<evidence type="ECO:0000313" key="1">
    <source>
        <dbReference type="EMBL" id="KAB5573573.1"/>
    </source>
</evidence>
<protein>
    <submittedName>
        <fullName evidence="1">Uncharacterized protein</fullName>
    </submittedName>
</protein>
<gene>
    <name evidence="1" type="ORF">DKX38_000767</name>
</gene>